<evidence type="ECO:0000256" key="2">
    <source>
        <dbReference type="SAM" id="SignalP"/>
    </source>
</evidence>
<feature type="signal peptide" evidence="2">
    <location>
        <begin position="1"/>
        <end position="23"/>
    </location>
</feature>
<dbReference type="Pfam" id="PF01757">
    <property type="entry name" value="Acyl_transf_3"/>
    <property type="match status" value="1"/>
</dbReference>
<feature type="domain" description="Nose resistant-to-fluoxetine protein N-terminal" evidence="3">
    <location>
        <begin position="45"/>
        <end position="186"/>
    </location>
</feature>
<feature type="transmembrane region" description="Helical" evidence="1">
    <location>
        <begin position="285"/>
        <end position="304"/>
    </location>
</feature>
<dbReference type="GO" id="GO:0016747">
    <property type="term" value="F:acyltransferase activity, transferring groups other than amino-acyl groups"/>
    <property type="evidence" value="ECO:0007669"/>
    <property type="project" value="InterPro"/>
</dbReference>
<reference evidence="4" key="1">
    <citation type="submission" date="2018-07" db="EMBL/GenBank/DDBJ databases">
        <authorList>
            <person name="Quirk P.G."/>
            <person name="Krulwich T.A."/>
        </authorList>
    </citation>
    <scope>NUCLEOTIDE SEQUENCE</scope>
</reference>
<keyword evidence="2" id="KW-0732">Signal</keyword>
<feature type="transmembrane region" description="Helical" evidence="1">
    <location>
        <begin position="555"/>
        <end position="581"/>
    </location>
</feature>
<feature type="transmembrane region" description="Helical" evidence="1">
    <location>
        <begin position="633"/>
        <end position="654"/>
    </location>
</feature>
<feature type="transmembrane region" description="Helical" evidence="1">
    <location>
        <begin position="366"/>
        <end position="387"/>
    </location>
</feature>
<sequence>MDISSLKRIISLVLVFLIDSSKANENLRENGVLSLLLKGAHGQNETKCLRLLQEIDNGIQENAIWAFKMVDASGFPSSGFVWGNNFLLGSSEQCNWINNYNNESNFVLSPRYKHRHSSELINDKPPFPVNYRVIYAETNSKHQIDMQIYTKNILHFGVCVPVVCNDHELAQLLDTALNIAEIENNSSSFAEQESNLLNATVLYSKTLTLRHNFFNNSPVIILICVFVTHIIAAIVCTILDKNVTYMPKTLKAFSWRNKWSDLVNCDTKEHDHDLRVVHGIKTVSMLWIIMGHSTFFSMASINNLPMILPYMSKIMQQPIFTSPTAVDTFFSISAFLMSFLLFKHKRENPNFDLSIIKVIKMIIHRVLRFTPAYMVAVLITLVISMILHDLSPYWMIEDNETNCKLYWWRNLLYINNLYPIKEMCMSWSWYLSVELQCFTVGILLMMIYYKNKALGLILSFLTFKFSLFVTSMKAIRANYALSLDVQYHTLDLLYTPFWTRIGAYVIGMLSGHYLAIQRTKHLLIPKWFYNLTIVLSQIGLAFVVHSQAYRQENHFIGPFIAGFGRIIWAWSICWTIIICSTGHLTQLNSLLTKNTMIILSRLTYSVYLLNPICILSIAMMMETPIHLAPTNTFITGVGFVVVIYMAAVIFKFLFEDPYIQLLKILFSGLKDKTTNSSDVVKIKSIDLKEIAELEKQNSESDTSENK</sequence>
<keyword evidence="1" id="KW-0472">Membrane</keyword>
<dbReference type="InterPro" id="IPR006621">
    <property type="entry name" value="Nose-resist-to-fluoxetine_N"/>
</dbReference>
<feature type="transmembrane region" description="Helical" evidence="1">
    <location>
        <begin position="456"/>
        <end position="477"/>
    </location>
</feature>
<feature type="transmembrane region" description="Helical" evidence="1">
    <location>
        <begin position="602"/>
        <end position="621"/>
    </location>
</feature>
<dbReference type="Pfam" id="PF20146">
    <property type="entry name" value="NRF"/>
    <property type="match status" value="1"/>
</dbReference>
<feature type="transmembrane region" description="Helical" evidence="1">
    <location>
        <begin position="219"/>
        <end position="239"/>
    </location>
</feature>
<dbReference type="EMBL" id="UFQT01000574">
    <property type="protein sequence ID" value="SSX25405.1"/>
    <property type="molecule type" value="Genomic_DNA"/>
</dbReference>
<feature type="chain" id="PRO_5016309560" evidence="2">
    <location>
        <begin position="24"/>
        <end position="706"/>
    </location>
</feature>
<gene>
    <name evidence="4" type="primary">CSON012324</name>
</gene>
<dbReference type="AlphaFoldDB" id="A0A336M579"/>
<dbReference type="VEuPathDB" id="VectorBase:CSON012324"/>
<accession>A0A336M579</accession>
<dbReference type="SMART" id="SM00703">
    <property type="entry name" value="NRF"/>
    <property type="match status" value="1"/>
</dbReference>
<name>A0A336M579_CULSO</name>
<feature type="transmembrane region" description="Helical" evidence="1">
    <location>
        <begin position="324"/>
        <end position="342"/>
    </location>
</feature>
<dbReference type="PANTHER" id="PTHR11161">
    <property type="entry name" value="O-ACYLTRANSFERASE"/>
    <property type="match status" value="1"/>
</dbReference>
<proteinExistence type="predicted"/>
<dbReference type="InterPro" id="IPR002656">
    <property type="entry name" value="Acyl_transf_3_dom"/>
</dbReference>
<feature type="transmembrane region" description="Helical" evidence="1">
    <location>
        <begin position="427"/>
        <end position="449"/>
    </location>
</feature>
<keyword evidence="1" id="KW-0812">Transmembrane</keyword>
<evidence type="ECO:0000259" key="3">
    <source>
        <dbReference type="SMART" id="SM00703"/>
    </source>
</evidence>
<dbReference type="OMA" id="EYPFIYC"/>
<keyword evidence="1" id="KW-1133">Transmembrane helix</keyword>
<dbReference type="PANTHER" id="PTHR11161:SF0">
    <property type="entry name" value="O-ACYLTRANSFERASE LIKE PROTEIN"/>
    <property type="match status" value="1"/>
</dbReference>
<feature type="transmembrane region" description="Helical" evidence="1">
    <location>
        <begin position="527"/>
        <end position="549"/>
    </location>
</feature>
<evidence type="ECO:0000256" key="1">
    <source>
        <dbReference type="SAM" id="Phobius"/>
    </source>
</evidence>
<protein>
    <submittedName>
        <fullName evidence="4">CSON012324 protein</fullName>
    </submittedName>
</protein>
<dbReference type="InterPro" id="IPR052728">
    <property type="entry name" value="O2_lipid_transport_reg"/>
</dbReference>
<evidence type="ECO:0000313" key="4">
    <source>
        <dbReference type="EMBL" id="SSX25405.1"/>
    </source>
</evidence>
<organism evidence="4">
    <name type="scientific">Culicoides sonorensis</name>
    <name type="common">Biting midge</name>
    <dbReference type="NCBI Taxonomy" id="179676"/>
    <lineage>
        <taxon>Eukaryota</taxon>
        <taxon>Metazoa</taxon>
        <taxon>Ecdysozoa</taxon>
        <taxon>Arthropoda</taxon>
        <taxon>Hexapoda</taxon>
        <taxon>Insecta</taxon>
        <taxon>Pterygota</taxon>
        <taxon>Neoptera</taxon>
        <taxon>Endopterygota</taxon>
        <taxon>Diptera</taxon>
        <taxon>Nematocera</taxon>
        <taxon>Chironomoidea</taxon>
        <taxon>Ceratopogonidae</taxon>
        <taxon>Ceratopogoninae</taxon>
        <taxon>Culicoides</taxon>
        <taxon>Monoculicoides</taxon>
    </lineage>
</organism>
<feature type="transmembrane region" description="Helical" evidence="1">
    <location>
        <begin position="497"/>
        <end position="515"/>
    </location>
</feature>